<evidence type="ECO:0000256" key="9">
    <source>
        <dbReference type="RuleBase" id="RU003357"/>
    </source>
</evidence>
<dbReference type="InterPro" id="IPR037066">
    <property type="entry name" value="Plug_dom_sf"/>
</dbReference>
<dbReference type="AlphaFoldDB" id="A0A2G4YSV0"/>
<dbReference type="RefSeq" id="WP_099472301.1">
    <property type="nucleotide sequence ID" value="NZ_CP041025.1"/>
</dbReference>
<evidence type="ECO:0000256" key="3">
    <source>
        <dbReference type="ARBA" id="ARBA00022452"/>
    </source>
</evidence>
<dbReference type="Pfam" id="PF07715">
    <property type="entry name" value="Plug"/>
    <property type="match status" value="1"/>
</dbReference>
<keyword evidence="5 9" id="KW-0798">TonB box</keyword>
<comment type="subcellular location">
    <subcellularLocation>
        <location evidence="1 8">Cell outer membrane</location>
        <topology evidence="1 8">Multi-pass membrane protein</topology>
    </subcellularLocation>
</comment>
<comment type="caution">
    <text evidence="12">The sequence shown here is derived from an EMBL/GenBank/DDBJ whole genome shotgun (WGS) entry which is preliminary data.</text>
</comment>
<evidence type="ECO:0000256" key="6">
    <source>
        <dbReference type="ARBA" id="ARBA00023136"/>
    </source>
</evidence>
<name>A0A2G4YSV0_9PROT</name>
<keyword evidence="4 8" id="KW-0812">Transmembrane</keyword>
<proteinExistence type="inferred from homology"/>
<evidence type="ECO:0000256" key="8">
    <source>
        <dbReference type="PROSITE-ProRule" id="PRU01360"/>
    </source>
</evidence>
<gene>
    <name evidence="12" type="ORF">CRD36_08450</name>
</gene>
<keyword evidence="13" id="KW-1185">Reference proteome</keyword>
<accession>A0A2G4YSV0</accession>
<evidence type="ECO:0000256" key="5">
    <source>
        <dbReference type="ARBA" id="ARBA00023077"/>
    </source>
</evidence>
<dbReference type="Pfam" id="PF00593">
    <property type="entry name" value="TonB_dep_Rec_b-barrel"/>
    <property type="match status" value="1"/>
</dbReference>
<dbReference type="GO" id="GO:0009279">
    <property type="term" value="C:cell outer membrane"/>
    <property type="evidence" value="ECO:0007669"/>
    <property type="project" value="UniProtKB-SubCell"/>
</dbReference>
<evidence type="ECO:0000256" key="7">
    <source>
        <dbReference type="ARBA" id="ARBA00023237"/>
    </source>
</evidence>
<dbReference type="PANTHER" id="PTHR47234:SF3">
    <property type="entry name" value="SECRETIN_TONB SHORT N-TERMINAL DOMAIN-CONTAINING PROTEIN"/>
    <property type="match status" value="1"/>
</dbReference>
<organism evidence="12 13">
    <name type="scientific">Paremcibacter congregatus</name>
    <dbReference type="NCBI Taxonomy" id="2043170"/>
    <lineage>
        <taxon>Bacteria</taxon>
        <taxon>Pseudomonadati</taxon>
        <taxon>Pseudomonadota</taxon>
        <taxon>Alphaproteobacteria</taxon>
        <taxon>Emcibacterales</taxon>
        <taxon>Emcibacteraceae</taxon>
        <taxon>Paremcibacter</taxon>
    </lineage>
</organism>
<evidence type="ECO:0000259" key="11">
    <source>
        <dbReference type="Pfam" id="PF07715"/>
    </source>
</evidence>
<dbReference type="EMBL" id="PDEM01000016">
    <property type="protein sequence ID" value="PHZ85411.1"/>
    <property type="molecule type" value="Genomic_DNA"/>
</dbReference>
<dbReference type="InParanoid" id="A0A2G4YSV0"/>
<dbReference type="Gene3D" id="2.40.170.20">
    <property type="entry name" value="TonB-dependent receptor, beta-barrel domain"/>
    <property type="match status" value="1"/>
</dbReference>
<dbReference type="InterPro" id="IPR039426">
    <property type="entry name" value="TonB-dep_rcpt-like"/>
</dbReference>
<dbReference type="Proteomes" id="UP000229730">
    <property type="component" value="Unassembled WGS sequence"/>
</dbReference>
<comment type="similarity">
    <text evidence="8 9">Belongs to the TonB-dependent receptor family.</text>
</comment>
<evidence type="ECO:0000313" key="12">
    <source>
        <dbReference type="EMBL" id="PHZ85411.1"/>
    </source>
</evidence>
<dbReference type="PROSITE" id="PS52016">
    <property type="entry name" value="TONB_DEPENDENT_REC_3"/>
    <property type="match status" value="1"/>
</dbReference>
<feature type="domain" description="TonB-dependent receptor-like beta-barrel" evidence="10">
    <location>
        <begin position="303"/>
        <end position="795"/>
    </location>
</feature>
<keyword evidence="7 8" id="KW-0998">Cell outer membrane</keyword>
<sequence>MSQLHTTLTQAGKIMGATALCSTLFMAVSISAGMAQENPAVDKSAELEEIVSLGTRAKGRTALETVVPVDVLSGADMRNTGATEVGRMLQTLAPSFNFSSSSISDGTDALRPATLRGLGPDQTLVLINGKRRHSSALVHVNTSVGRGTAGVDMNAIPGVAIKRIEILRDGAAAQYGSDAIAGVINLELRDQSEGGDVSTSWGQTYEGDGATFVANGSYGMNVGNDGFVTLSVEYRDRERTDRSGLTGCLQYETGGQSPCGVGNVAIDPRESTFDRDVFRIGDGNSEQKAAVLNAGIPLSDNAEFYMFGTYSDRRNSNWGFYRRANQHANTVIELYPDGFLPQINSTIKDYSLAAGIDWTLGEWTLDTSVSTGGNSFEFIISNSANASFGTASPTTARAGTLKIGQTTLNVDASRAVDVGGTEVNVAFGAEYRDEKYKILAGEPVSYADGGALNTNCPGCDVDPVSYASGFQVFRGFSPANERDEGRHNIAAYADIEATLTDDFTVDVAARFEDYSDFGSTFTAKGAARYDVTESFALRGSVSTGFRAPSMQQKYSNNTSTQFVTIGTETVQQERGTFTNDSPLAQAIGVPELKEETSLNFSAGFVASFDNLTVTADYYHIDIDDRIGISSSVDIVADFPDVAAATGATSGQFFINAADTRTQGVDFVASYDVELSGDQSLKLVAAANWTETKVKSGTVVSSIGGIDVGPLFTPQDISIIEEWQPKTRINLSADYASGAWSVQTRASMFGTYTVCEGACDSESNTQKFGAKWLTDITVNYDFEESGLRLTAGVNNLFDVKPDLNLIGQSRSGSIAGIIDSPGVFKYSRRSAPFGFNGGYYYVKATYNF</sequence>
<evidence type="ECO:0000259" key="10">
    <source>
        <dbReference type="Pfam" id="PF00593"/>
    </source>
</evidence>
<keyword evidence="3 8" id="KW-1134">Transmembrane beta strand</keyword>
<evidence type="ECO:0000256" key="2">
    <source>
        <dbReference type="ARBA" id="ARBA00022448"/>
    </source>
</evidence>
<reference evidence="12 13" key="1">
    <citation type="submission" date="2017-10" db="EMBL/GenBank/DDBJ databases">
        <title>Frigbacter circumglobatus gen. nov. sp. nov., isolated from sediment cultured in situ.</title>
        <authorList>
            <person name="Zhao Z."/>
        </authorList>
    </citation>
    <scope>NUCLEOTIDE SEQUENCE [LARGE SCALE GENOMIC DNA]</scope>
    <source>
        <strain evidence="12 13">ZYL</strain>
    </source>
</reference>
<keyword evidence="6 8" id="KW-0472">Membrane</keyword>
<keyword evidence="2 8" id="KW-0813">Transport</keyword>
<dbReference type="PANTHER" id="PTHR47234">
    <property type="match status" value="1"/>
</dbReference>
<protein>
    <submittedName>
        <fullName evidence="12">Ligand-gated channel protein</fullName>
    </submittedName>
</protein>
<dbReference type="Gene3D" id="2.170.130.10">
    <property type="entry name" value="TonB-dependent receptor, plug domain"/>
    <property type="match status" value="1"/>
</dbReference>
<dbReference type="OrthoDB" id="7051241at2"/>
<evidence type="ECO:0000313" key="13">
    <source>
        <dbReference type="Proteomes" id="UP000229730"/>
    </source>
</evidence>
<dbReference type="InterPro" id="IPR012910">
    <property type="entry name" value="Plug_dom"/>
</dbReference>
<dbReference type="InterPro" id="IPR000531">
    <property type="entry name" value="Beta-barrel_TonB"/>
</dbReference>
<evidence type="ECO:0000256" key="4">
    <source>
        <dbReference type="ARBA" id="ARBA00022692"/>
    </source>
</evidence>
<dbReference type="SUPFAM" id="SSF56935">
    <property type="entry name" value="Porins"/>
    <property type="match status" value="1"/>
</dbReference>
<dbReference type="InterPro" id="IPR036942">
    <property type="entry name" value="Beta-barrel_TonB_sf"/>
</dbReference>
<dbReference type="CDD" id="cd01347">
    <property type="entry name" value="ligand_gated_channel"/>
    <property type="match status" value="1"/>
</dbReference>
<evidence type="ECO:0000256" key="1">
    <source>
        <dbReference type="ARBA" id="ARBA00004571"/>
    </source>
</evidence>
<feature type="domain" description="TonB-dependent receptor plug" evidence="11">
    <location>
        <begin position="63"/>
        <end position="183"/>
    </location>
</feature>